<dbReference type="OMA" id="KMRHTRM"/>
<dbReference type="KEGG" id="loc:102697339"/>
<evidence type="ECO:0000256" key="1">
    <source>
        <dbReference type="ARBA" id="ARBA00000971"/>
    </source>
</evidence>
<dbReference type="SMART" id="SM00360">
    <property type="entry name" value="RRM"/>
    <property type="match status" value="1"/>
</dbReference>
<comment type="subcellular location">
    <subcellularLocation>
        <location evidence="3 13">Nucleus</location>
    </subcellularLocation>
</comment>
<accession>W5NK57</accession>
<evidence type="ECO:0000256" key="10">
    <source>
        <dbReference type="ARBA" id="ARBA00023235"/>
    </source>
</evidence>
<evidence type="ECO:0000256" key="5">
    <source>
        <dbReference type="ARBA" id="ARBA00022499"/>
    </source>
</evidence>
<feature type="region of interest" description="Disordered" evidence="14">
    <location>
        <begin position="165"/>
        <end position="198"/>
    </location>
</feature>
<sequence>MAVLLETTLGDIVLDLYTEERPRASLNFLKLCRIKYYNYCLFHNVQRDFIVQTGDPTGTGRGGDSVFSKLYGDQARFFEMEKAPRIKHRKKGTVSMVNNGSEQHGSQFLITTGENLDYLDGVHTVFGEVTEGMDVLMKINEAFVDKDFIPYQDIRINHTVILDDPFDDPPGLPIPDRSPEPTKEQLDSGRIGADEDIDDGQGKCAEELDEQLKEKEAKTQAILLEMVGDLPDAEIKPPENVLFVCKLNPVTTDEDLEIIFSRFGSIKSCEIIKDWKTGESLCYAFIEFEKEEDCEKAFFKMDNVLIDDRRIHVDFSQSVAKIKWKGKGGKYTKDDFKAYEKDLDSRSKLALKDKVKPRQDSRYELLLGDEEEEPAASHQHSGKKHKEKRHHYSDEEDSRKSKKAKDSTEDPHRERGRGGRKADRQRSHSRSRSRSRSRSPDRERHRDRHHKQGKAREKHRQEDRDRRDRSRSPRKSRDKDRSRHR</sequence>
<evidence type="ECO:0000256" key="8">
    <source>
        <dbReference type="ARBA" id="ARBA00022884"/>
    </source>
</evidence>
<feature type="compositionally biased region" description="Basic and acidic residues" evidence="14">
    <location>
        <begin position="177"/>
        <end position="187"/>
    </location>
</feature>
<dbReference type="PROSITE" id="PS50102">
    <property type="entry name" value="RRM"/>
    <property type="match status" value="1"/>
</dbReference>
<dbReference type="Gene3D" id="3.30.70.330">
    <property type="match status" value="1"/>
</dbReference>
<feature type="region of interest" description="Disordered" evidence="14">
    <location>
        <begin position="367"/>
        <end position="485"/>
    </location>
</feature>
<dbReference type="SUPFAM" id="SSF50891">
    <property type="entry name" value="Cyclophilin-like"/>
    <property type="match status" value="1"/>
</dbReference>
<keyword evidence="7" id="KW-0832">Ubl conjugation</keyword>
<dbReference type="OrthoDB" id="2083at2759"/>
<evidence type="ECO:0000256" key="7">
    <source>
        <dbReference type="ARBA" id="ARBA00022843"/>
    </source>
</evidence>
<dbReference type="Pfam" id="PF00160">
    <property type="entry name" value="Pro_isomerase"/>
    <property type="match status" value="1"/>
</dbReference>
<dbReference type="GO" id="GO:0003755">
    <property type="term" value="F:peptidyl-prolyl cis-trans isomerase activity"/>
    <property type="evidence" value="ECO:0007669"/>
    <property type="project" value="UniProtKB-UniRule"/>
</dbReference>
<name>W5NK57_LEPOC</name>
<dbReference type="Pfam" id="PF00076">
    <property type="entry name" value="RRM_1"/>
    <property type="match status" value="1"/>
</dbReference>
<dbReference type="FunFam" id="2.40.100.10:FF:000016">
    <property type="entry name" value="Peptidyl-prolyl cis-trans isomerase"/>
    <property type="match status" value="1"/>
</dbReference>
<keyword evidence="6" id="KW-0597">Phosphoprotein</keyword>
<dbReference type="EC" id="5.2.1.8" evidence="13"/>
<dbReference type="InterPro" id="IPR029000">
    <property type="entry name" value="Cyclophilin-like_dom_sf"/>
</dbReference>
<dbReference type="InterPro" id="IPR035538">
    <property type="entry name" value="Cyclophilin_PPIL4"/>
</dbReference>
<feature type="compositionally biased region" description="Basic residues" evidence="14">
    <location>
        <begin position="380"/>
        <end position="391"/>
    </location>
</feature>
<evidence type="ECO:0000256" key="3">
    <source>
        <dbReference type="ARBA" id="ARBA00004123"/>
    </source>
</evidence>
<evidence type="ECO:0000256" key="6">
    <source>
        <dbReference type="ARBA" id="ARBA00022553"/>
    </source>
</evidence>
<feature type="domain" description="RRM" evidence="16">
    <location>
        <begin position="240"/>
        <end position="318"/>
    </location>
</feature>
<dbReference type="Bgee" id="ENSLOCG00000017002">
    <property type="expression patterns" value="Expressed in ovary and 13 other cell types or tissues"/>
</dbReference>
<evidence type="ECO:0000313" key="18">
    <source>
        <dbReference type="Proteomes" id="UP000018468"/>
    </source>
</evidence>
<evidence type="ECO:0000256" key="4">
    <source>
        <dbReference type="ARBA" id="ARBA00010739"/>
    </source>
</evidence>
<keyword evidence="18" id="KW-1185">Reference proteome</keyword>
<dbReference type="CTD" id="85313"/>
<comment type="catalytic activity">
    <reaction evidence="1 13">
        <text>[protein]-peptidylproline (omega=180) = [protein]-peptidylproline (omega=0)</text>
        <dbReference type="Rhea" id="RHEA:16237"/>
        <dbReference type="Rhea" id="RHEA-COMP:10747"/>
        <dbReference type="Rhea" id="RHEA-COMP:10748"/>
        <dbReference type="ChEBI" id="CHEBI:83833"/>
        <dbReference type="ChEBI" id="CHEBI:83834"/>
        <dbReference type="EC" id="5.2.1.8"/>
    </reaction>
</comment>
<evidence type="ECO:0000313" key="17">
    <source>
        <dbReference type="Ensembl" id="ENSLOCP00000021016.1"/>
    </source>
</evidence>
<evidence type="ECO:0000259" key="16">
    <source>
        <dbReference type="PROSITE" id="PS50102"/>
    </source>
</evidence>
<dbReference type="AlphaFoldDB" id="W5NK57"/>
<dbReference type="CDD" id="cd01921">
    <property type="entry name" value="cyclophilin_RRM"/>
    <property type="match status" value="1"/>
</dbReference>
<dbReference type="PRINTS" id="PR00153">
    <property type="entry name" value="CSAPPISMRASE"/>
</dbReference>
<dbReference type="SUPFAM" id="SSF54928">
    <property type="entry name" value="RNA-binding domain, RBD"/>
    <property type="match status" value="1"/>
</dbReference>
<dbReference type="CDD" id="cd12235">
    <property type="entry name" value="RRM_PPIL4"/>
    <property type="match status" value="1"/>
</dbReference>
<evidence type="ECO:0000256" key="11">
    <source>
        <dbReference type="ARBA" id="ARBA00023242"/>
    </source>
</evidence>
<dbReference type="HOGENOM" id="CLU_018791_3_2_1"/>
<reference evidence="18" key="1">
    <citation type="submission" date="2011-12" db="EMBL/GenBank/DDBJ databases">
        <title>The Draft Genome of Lepisosteus oculatus.</title>
        <authorList>
            <consortium name="The Broad Institute Genome Assembly &amp; Analysis Group"/>
            <consortium name="Computational R&amp;D Group"/>
            <consortium name="and Sequencing Platform"/>
            <person name="Di Palma F."/>
            <person name="Alfoldi J."/>
            <person name="Johnson J."/>
            <person name="Berlin A."/>
            <person name="Gnerre S."/>
            <person name="Jaffe D."/>
            <person name="MacCallum I."/>
            <person name="Young S."/>
            <person name="Walker B.J."/>
            <person name="Lander E.S."/>
            <person name="Lindblad-Toh K."/>
        </authorList>
    </citation>
    <scope>NUCLEOTIDE SEQUENCE [LARGE SCALE GENOMIC DNA]</scope>
</reference>
<proteinExistence type="inferred from homology"/>
<keyword evidence="11 13" id="KW-0539">Nucleus</keyword>
<keyword evidence="9 13" id="KW-0697">Rotamase</keyword>
<protein>
    <recommendedName>
        <fullName evidence="13">Peptidyl-prolyl cis-trans isomerase</fullName>
        <shortName evidence="13">PPIase</shortName>
        <ecNumber evidence="13">5.2.1.8</ecNumber>
    </recommendedName>
</protein>
<feature type="compositionally biased region" description="Basic residues" evidence="14">
    <location>
        <begin position="445"/>
        <end position="458"/>
    </location>
</feature>
<dbReference type="GO" id="GO:0003723">
    <property type="term" value="F:RNA binding"/>
    <property type="evidence" value="ECO:0007669"/>
    <property type="project" value="UniProtKB-UniRule"/>
</dbReference>
<dbReference type="Gene3D" id="2.40.100.10">
    <property type="entry name" value="Cyclophilin-like"/>
    <property type="match status" value="1"/>
</dbReference>
<dbReference type="InterPro" id="IPR035542">
    <property type="entry name" value="CRIP"/>
</dbReference>
<dbReference type="Proteomes" id="UP000018468">
    <property type="component" value="Linkage group LG1"/>
</dbReference>
<dbReference type="eggNOG" id="KOG0415">
    <property type="taxonomic scope" value="Eukaryota"/>
</dbReference>
<dbReference type="EMBL" id="AHAT01012052">
    <property type="status" value="NOT_ANNOTATED_CDS"/>
    <property type="molecule type" value="Genomic_DNA"/>
</dbReference>
<dbReference type="GeneTree" id="ENSGT00940000156283"/>
<evidence type="ECO:0000256" key="12">
    <source>
        <dbReference type="PROSITE-ProRule" id="PRU00176"/>
    </source>
</evidence>
<dbReference type="InterPro" id="IPR035979">
    <property type="entry name" value="RBD_domain_sf"/>
</dbReference>
<dbReference type="PROSITE" id="PS50072">
    <property type="entry name" value="CSA_PPIASE_2"/>
    <property type="match status" value="1"/>
</dbReference>
<evidence type="ECO:0000256" key="2">
    <source>
        <dbReference type="ARBA" id="ARBA00002388"/>
    </source>
</evidence>
<evidence type="ECO:0000256" key="9">
    <source>
        <dbReference type="ARBA" id="ARBA00023110"/>
    </source>
</evidence>
<dbReference type="GO" id="GO:0005634">
    <property type="term" value="C:nucleus"/>
    <property type="evidence" value="ECO:0000318"/>
    <property type="project" value="GO_Central"/>
</dbReference>
<dbReference type="FunFam" id="3.30.70.330:FF:000267">
    <property type="entry name" value="Peptidyl-prolyl cis-trans isomerase"/>
    <property type="match status" value="1"/>
</dbReference>
<dbReference type="InterPro" id="IPR012677">
    <property type="entry name" value="Nucleotide-bd_a/b_plait_sf"/>
</dbReference>
<dbReference type="STRING" id="7918.ENSLOCP00000021016"/>
<dbReference type="PANTHER" id="PTHR45843">
    <property type="entry name" value="PEPTIDYL-PROLYL CIS-TRANS ISOMERASE-LIKE 4"/>
    <property type="match status" value="1"/>
</dbReference>
<keyword evidence="8 12" id="KW-0694">RNA-binding</keyword>
<feature type="compositionally biased region" description="Basic and acidic residues" evidence="14">
    <location>
        <begin position="459"/>
        <end position="485"/>
    </location>
</feature>
<comment type="function">
    <text evidence="2 13">PPIases accelerate the folding of proteins. It catalyzes the cis-trans isomerization of proline imidic peptide bonds in oligopeptides.</text>
</comment>
<feature type="compositionally biased region" description="Basic residues" evidence="14">
    <location>
        <begin position="427"/>
        <end position="437"/>
    </location>
</feature>
<dbReference type="Ensembl" id="ENSLOCT00000021052.1">
    <property type="protein sequence ID" value="ENSLOCP00000021016.1"/>
    <property type="gene ID" value="ENSLOCG00000017002.1"/>
</dbReference>
<feature type="compositionally biased region" description="Basic and acidic residues" evidence="14">
    <location>
        <begin position="404"/>
        <end position="426"/>
    </location>
</feature>
<organism evidence="17 18">
    <name type="scientific">Lepisosteus oculatus</name>
    <name type="common">Spotted gar</name>
    <dbReference type="NCBI Taxonomy" id="7918"/>
    <lineage>
        <taxon>Eukaryota</taxon>
        <taxon>Metazoa</taxon>
        <taxon>Chordata</taxon>
        <taxon>Craniata</taxon>
        <taxon>Vertebrata</taxon>
        <taxon>Euteleostomi</taxon>
        <taxon>Actinopterygii</taxon>
        <taxon>Neopterygii</taxon>
        <taxon>Holostei</taxon>
        <taxon>Semionotiformes</taxon>
        <taxon>Lepisosteidae</taxon>
        <taxon>Lepisosteus</taxon>
    </lineage>
</organism>
<keyword evidence="10 13" id="KW-0413">Isomerase</keyword>
<evidence type="ECO:0000259" key="15">
    <source>
        <dbReference type="PROSITE" id="PS50072"/>
    </source>
</evidence>
<dbReference type="InterPro" id="IPR000504">
    <property type="entry name" value="RRM_dom"/>
</dbReference>
<evidence type="ECO:0000256" key="14">
    <source>
        <dbReference type="SAM" id="MobiDB-lite"/>
    </source>
</evidence>
<evidence type="ECO:0000256" key="13">
    <source>
        <dbReference type="RuleBase" id="RU365081"/>
    </source>
</evidence>
<comment type="similarity">
    <text evidence="4 13">Belongs to the cyclophilin-type PPIase family. PPIL4 subfamily.</text>
</comment>
<dbReference type="InterPro" id="IPR002130">
    <property type="entry name" value="Cyclophilin-type_PPIase_dom"/>
</dbReference>
<reference evidence="17" key="2">
    <citation type="submission" date="2025-08" db="UniProtKB">
        <authorList>
            <consortium name="Ensembl"/>
        </authorList>
    </citation>
    <scope>IDENTIFICATION</scope>
</reference>
<dbReference type="InParanoid" id="W5NK57"/>
<dbReference type="PANTHER" id="PTHR45843:SF1">
    <property type="entry name" value="PEPTIDYL-PROLYL CIS-TRANS ISOMERASE-LIKE 4"/>
    <property type="match status" value="1"/>
</dbReference>
<reference evidence="17" key="3">
    <citation type="submission" date="2025-09" db="UniProtKB">
        <authorList>
            <consortium name="Ensembl"/>
        </authorList>
    </citation>
    <scope>IDENTIFICATION</scope>
</reference>
<dbReference type="GeneID" id="102697339"/>
<feature type="domain" description="PPIase cyclophilin-type" evidence="15">
    <location>
        <begin position="6"/>
        <end position="161"/>
    </location>
</feature>
<keyword evidence="5" id="KW-1017">Isopeptide bond</keyword>
<dbReference type="FunCoup" id="W5NK57">
    <property type="interactions" value="1987"/>
</dbReference>